<protein>
    <submittedName>
        <fullName evidence="7">Jerky-like protein</fullName>
    </submittedName>
</protein>
<accession>A0A4S2KH04</accession>
<feature type="region of interest" description="Disordered" evidence="3">
    <location>
        <begin position="811"/>
        <end position="839"/>
    </location>
</feature>
<reference evidence="7 8" key="1">
    <citation type="journal article" date="2019" name="Philos. Trans. R. Soc. Lond., B, Biol. Sci.">
        <title>Ant behaviour and brain gene expression of defending hosts depend on the ecological success of the intruding social parasite.</title>
        <authorList>
            <person name="Kaur R."/>
            <person name="Stoldt M."/>
            <person name="Jongepier E."/>
            <person name="Feldmeyer B."/>
            <person name="Menzel F."/>
            <person name="Bornberg-Bauer E."/>
            <person name="Foitzik S."/>
        </authorList>
    </citation>
    <scope>NUCLEOTIDE SEQUENCE [LARGE SCALE GENOMIC DNA]</scope>
    <source>
        <tissue evidence="7">Whole body</tissue>
    </source>
</reference>
<dbReference type="PROSITE" id="PS00105">
    <property type="entry name" value="AA_TRANSFER_CLASS_1"/>
    <property type="match status" value="1"/>
</dbReference>
<dbReference type="GO" id="GO:0030170">
    <property type="term" value="F:pyridoxal phosphate binding"/>
    <property type="evidence" value="ECO:0007669"/>
    <property type="project" value="InterPro"/>
</dbReference>
<dbReference type="SUPFAM" id="SSF53383">
    <property type="entry name" value="PLP-dependent transferases"/>
    <property type="match status" value="1"/>
</dbReference>
<dbReference type="GO" id="GO:0004838">
    <property type="term" value="F:L-tyrosine-2-oxoglutarate transaminase activity"/>
    <property type="evidence" value="ECO:0007669"/>
    <property type="project" value="TreeGrafter"/>
</dbReference>
<evidence type="ECO:0000313" key="8">
    <source>
        <dbReference type="Proteomes" id="UP000310200"/>
    </source>
</evidence>
<dbReference type="GO" id="GO:0006572">
    <property type="term" value="P:L-tyrosine catabolic process"/>
    <property type="evidence" value="ECO:0007669"/>
    <property type="project" value="TreeGrafter"/>
</dbReference>
<evidence type="ECO:0000313" key="7">
    <source>
        <dbReference type="EMBL" id="TGZ48741.1"/>
    </source>
</evidence>
<evidence type="ECO:0000256" key="2">
    <source>
        <dbReference type="ARBA" id="ARBA00022898"/>
    </source>
</evidence>
<dbReference type="Proteomes" id="UP000310200">
    <property type="component" value="Unassembled WGS sequence"/>
</dbReference>
<dbReference type="InterPro" id="IPR004838">
    <property type="entry name" value="NHTrfase_class1_PyrdxlP-BS"/>
</dbReference>
<feature type="compositionally biased region" description="Polar residues" evidence="3">
    <location>
        <begin position="740"/>
        <end position="759"/>
    </location>
</feature>
<feature type="domain" description="DDE-1" evidence="5">
    <location>
        <begin position="583"/>
        <end position="707"/>
    </location>
</feature>
<dbReference type="Gene3D" id="3.90.1150.10">
    <property type="entry name" value="Aspartate Aminotransferase, domain 1"/>
    <property type="match status" value="1"/>
</dbReference>
<comment type="caution">
    <text evidence="7">The sequence shown here is derived from an EMBL/GenBank/DDBJ whole genome shotgun (WGS) entry which is preliminary data.</text>
</comment>
<dbReference type="Gene3D" id="3.40.640.10">
    <property type="entry name" value="Type I PLP-dependent aspartate aminotransferase-like (Major domain)"/>
    <property type="match status" value="1"/>
</dbReference>
<dbReference type="Pfam" id="PF03184">
    <property type="entry name" value="DDE_1"/>
    <property type="match status" value="1"/>
</dbReference>
<dbReference type="InterPro" id="IPR015421">
    <property type="entry name" value="PyrdxlP-dep_Trfase_major"/>
</dbReference>
<dbReference type="Pfam" id="PF00155">
    <property type="entry name" value="Aminotran_1_2"/>
    <property type="match status" value="1"/>
</dbReference>
<dbReference type="InterPro" id="IPR015424">
    <property type="entry name" value="PyrdxlP-dep_Trfase"/>
</dbReference>
<organism evidence="7 8">
    <name type="scientific">Temnothorax longispinosus</name>
    <dbReference type="NCBI Taxonomy" id="300112"/>
    <lineage>
        <taxon>Eukaryota</taxon>
        <taxon>Metazoa</taxon>
        <taxon>Ecdysozoa</taxon>
        <taxon>Arthropoda</taxon>
        <taxon>Hexapoda</taxon>
        <taxon>Insecta</taxon>
        <taxon>Pterygota</taxon>
        <taxon>Neoptera</taxon>
        <taxon>Endopterygota</taxon>
        <taxon>Hymenoptera</taxon>
        <taxon>Apocrita</taxon>
        <taxon>Aculeata</taxon>
        <taxon>Formicoidea</taxon>
        <taxon>Formicidae</taxon>
        <taxon>Myrmicinae</taxon>
        <taxon>Temnothorax</taxon>
    </lineage>
</organism>
<feature type="compositionally biased region" description="Basic residues" evidence="3">
    <location>
        <begin position="825"/>
        <end position="839"/>
    </location>
</feature>
<dbReference type="InterPro" id="IPR015422">
    <property type="entry name" value="PyrdxlP-dep_Trfase_small"/>
</dbReference>
<keyword evidence="2" id="KW-0663">Pyridoxal phosphate</keyword>
<evidence type="ECO:0000259" key="4">
    <source>
        <dbReference type="Pfam" id="PF00155"/>
    </source>
</evidence>
<dbReference type="EMBL" id="QBLH01002326">
    <property type="protein sequence ID" value="TGZ48741.1"/>
    <property type="molecule type" value="Genomic_DNA"/>
</dbReference>
<dbReference type="GO" id="GO:0003677">
    <property type="term" value="F:DNA binding"/>
    <property type="evidence" value="ECO:0007669"/>
    <property type="project" value="InterPro"/>
</dbReference>
<dbReference type="GO" id="GO:0006559">
    <property type="term" value="P:L-phenylalanine catabolic process"/>
    <property type="evidence" value="ECO:0007669"/>
    <property type="project" value="TreeGrafter"/>
</dbReference>
<keyword evidence="8" id="KW-1185">Reference proteome</keyword>
<dbReference type="PANTHER" id="PTHR45744:SF2">
    <property type="entry name" value="TYROSINE AMINOTRANSFERASE"/>
    <property type="match status" value="1"/>
</dbReference>
<feature type="domain" description="Aminotransferase class I/classII large" evidence="4">
    <location>
        <begin position="100"/>
        <end position="254"/>
    </location>
</feature>
<name>A0A4S2KH04_9HYME</name>
<dbReference type="AlphaFoldDB" id="A0A4S2KH04"/>
<evidence type="ECO:0000256" key="1">
    <source>
        <dbReference type="ARBA" id="ARBA00007441"/>
    </source>
</evidence>
<dbReference type="InterPro" id="IPR004839">
    <property type="entry name" value="Aminotransferase_I/II_large"/>
</dbReference>
<dbReference type="PANTHER" id="PTHR45744">
    <property type="entry name" value="TYROSINE AMINOTRANSFERASE"/>
    <property type="match status" value="1"/>
</dbReference>
<dbReference type="InterPro" id="IPR004875">
    <property type="entry name" value="DDE_SF_endonuclease_dom"/>
</dbReference>
<proteinExistence type="inferred from homology"/>
<feature type="region of interest" description="Disordered" evidence="3">
    <location>
        <begin position="734"/>
        <end position="759"/>
    </location>
</feature>
<evidence type="ECO:0000256" key="3">
    <source>
        <dbReference type="SAM" id="MobiDB-lite"/>
    </source>
</evidence>
<evidence type="ECO:0000259" key="5">
    <source>
        <dbReference type="Pfam" id="PF03184"/>
    </source>
</evidence>
<comment type="similarity">
    <text evidence="1">Belongs to the class-I pyridoxal-phosphate-dependent aminotransferase family.</text>
</comment>
<dbReference type="InterPro" id="IPR007889">
    <property type="entry name" value="HTH_Psq"/>
</dbReference>
<evidence type="ECO:0000259" key="6">
    <source>
        <dbReference type="Pfam" id="PF05225"/>
    </source>
</evidence>
<sequence length="839" mass="94500">MSVPSFRTECWNVCASDIARKTHNPIRSIVENIVVEPNPSKPMIALSIGDPTTFGNLKPPKEVIEAVQESVASQLYNGYAPSTGYQKAREAVAEYSSNELVKVDPKPELGWEIDLDDLKEQIDESTAAIVINNPSNPCGSVFSRDHILDILDIAARYYVPIIADEIYEHMVFPGRTFHSLASLSTEVPILSCSGLTKRFLVPGWRMGWIIIHDRQNVLEAEIRKGLHCLSQRIIGSNTIVQGALPTILRKTPQKFFDDVISTLHIYDVTVAFQIGVQLHIKNPGIETDNAGWGDVHDGRTISRCTTAIYTLMQIPSVRMPRTRKRKTQRGTKEVDLYEQAFEEVIKGQLSIRAAAKKYDLCHVSLMRYKRKKDSTNEEDHTESSVTMGYRSCNKIFSAEQEKIMVQYIIKAAEIYYGLPPKEIRRLAYELAKKYDLKRPPQWDENCQAGADWFSSFMKRNAELSIRCAQPTSISRATSFNATNVKLFFDNLAKVLDRYHFEAKDIYNVDETGMTTVQRPDRIVTKKGTRQVGALTSAERGTLVTVTVAVNAIGNSIPPMFLFPRLRYQEHFVTDGPVGCIGAGNPSGWMQEEQFLIFLKHFQRYTNSSVNHGVLLLLDNHFSHICIQALDFCKENGIVVLSFPPHCSHKLQPLDRSVYGPFKKAFNSACDGWMRSNPGKTMTIYNIPGIVKTALPLALTQSNIQAGFNSTGIFPFNRDKFSDLDFAPSYVTDRPMPGSNILDSNTSLQSTNNDTEPQTSVRNEIALQISTNTDNENQIMPTFDFTVSSIPEKTNINVGLQQNVQIEYEEKRKKRVKKNLSNLQSKPKKSSRATAKKQKK</sequence>
<dbReference type="Pfam" id="PF05225">
    <property type="entry name" value="HTH_psq"/>
    <property type="match status" value="1"/>
</dbReference>
<gene>
    <name evidence="7" type="ORF">DBV15_06805</name>
</gene>
<dbReference type="CDD" id="cd00609">
    <property type="entry name" value="AAT_like"/>
    <property type="match status" value="1"/>
</dbReference>
<dbReference type="STRING" id="300112.A0A4S2KH04"/>
<feature type="domain" description="HTH psq-type" evidence="6">
    <location>
        <begin position="340"/>
        <end position="372"/>
    </location>
</feature>